<evidence type="ECO:0000313" key="2">
    <source>
        <dbReference type="EnsemblPlants" id="AET3Gv20328300.1"/>
    </source>
</evidence>
<reference evidence="2" key="3">
    <citation type="journal article" date="2017" name="Nature">
        <title>Genome sequence of the progenitor of the wheat D genome Aegilops tauschii.</title>
        <authorList>
            <person name="Luo M.C."/>
            <person name="Gu Y.Q."/>
            <person name="Puiu D."/>
            <person name="Wang H."/>
            <person name="Twardziok S.O."/>
            <person name="Deal K.R."/>
            <person name="Huo N."/>
            <person name="Zhu T."/>
            <person name="Wang L."/>
            <person name="Wang Y."/>
            <person name="McGuire P.E."/>
            <person name="Liu S."/>
            <person name="Long H."/>
            <person name="Ramasamy R.K."/>
            <person name="Rodriguez J.C."/>
            <person name="Van S.L."/>
            <person name="Yuan L."/>
            <person name="Wang Z."/>
            <person name="Xia Z."/>
            <person name="Xiao L."/>
            <person name="Anderson O.D."/>
            <person name="Ouyang S."/>
            <person name="Liang Y."/>
            <person name="Zimin A.V."/>
            <person name="Pertea G."/>
            <person name="Qi P."/>
            <person name="Bennetzen J.L."/>
            <person name="Dai X."/>
            <person name="Dawson M.W."/>
            <person name="Muller H.G."/>
            <person name="Kugler K."/>
            <person name="Rivarola-Duarte L."/>
            <person name="Spannagl M."/>
            <person name="Mayer K.F.X."/>
            <person name="Lu F.H."/>
            <person name="Bevan M.W."/>
            <person name="Leroy P."/>
            <person name="Li P."/>
            <person name="You F.M."/>
            <person name="Sun Q."/>
            <person name="Liu Z."/>
            <person name="Lyons E."/>
            <person name="Wicker T."/>
            <person name="Salzberg S.L."/>
            <person name="Devos K.M."/>
            <person name="Dvorak J."/>
        </authorList>
    </citation>
    <scope>NUCLEOTIDE SEQUENCE [LARGE SCALE GENOMIC DNA]</scope>
    <source>
        <strain evidence="2">cv. AL8/78</strain>
    </source>
</reference>
<dbReference type="Proteomes" id="UP000015105">
    <property type="component" value="Chromosome 3D"/>
</dbReference>
<keyword evidence="1" id="KW-1133">Transmembrane helix</keyword>
<reference evidence="3" key="1">
    <citation type="journal article" date="2014" name="Science">
        <title>Ancient hybridizations among the ancestral genomes of bread wheat.</title>
        <authorList>
            <consortium name="International Wheat Genome Sequencing Consortium,"/>
            <person name="Marcussen T."/>
            <person name="Sandve S.R."/>
            <person name="Heier L."/>
            <person name="Spannagl M."/>
            <person name="Pfeifer M."/>
            <person name="Jakobsen K.S."/>
            <person name="Wulff B.B."/>
            <person name="Steuernagel B."/>
            <person name="Mayer K.F."/>
            <person name="Olsen O.A."/>
        </authorList>
    </citation>
    <scope>NUCLEOTIDE SEQUENCE [LARGE SCALE GENOMIC DNA]</scope>
    <source>
        <strain evidence="3">cv. AL8/78</strain>
    </source>
</reference>
<feature type="transmembrane region" description="Helical" evidence="1">
    <location>
        <begin position="12"/>
        <end position="34"/>
    </location>
</feature>
<reference evidence="2" key="5">
    <citation type="journal article" date="2021" name="G3 (Bethesda)">
        <title>Aegilops tauschii genome assembly Aet v5.0 features greater sequence contiguity and improved annotation.</title>
        <authorList>
            <person name="Wang L."/>
            <person name="Zhu T."/>
            <person name="Rodriguez J.C."/>
            <person name="Deal K.R."/>
            <person name="Dubcovsky J."/>
            <person name="McGuire P.E."/>
            <person name="Lux T."/>
            <person name="Spannagl M."/>
            <person name="Mayer K.F.X."/>
            <person name="Baldrich P."/>
            <person name="Meyers B.C."/>
            <person name="Huo N."/>
            <person name="Gu Y.Q."/>
            <person name="Zhou H."/>
            <person name="Devos K.M."/>
            <person name="Bennetzen J.L."/>
            <person name="Unver T."/>
            <person name="Budak H."/>
            <person name="Gulick P.J."/>
            <person name="Galiba G."/>
            <person name="Kalapos B."/>
            <person name="Nelson D.R."/>
            <person name="Li P."/>
            <person name="You F.M."/>
            <person name="Luo M.C."/>
            <person name="Dvorak J."/>
        </authorList>
    </citation>
    <scope>NUCLEOTIDE SEQUENCE [LARGE SCALE GENOMIC DNA]</scope>
    <source>
        <strain evidence="2">cv. AL8/78</strain>
    </source>
</reference>
<dbReference type="AlphaFoldDB" id="A0A453EFU5"/>
<keyword evidence="1" id="KW-0812">Transmembrane</keyword>
<keyword evidence="1" id="KW-0472">Membrane</keyword>
<evidence type="ECO:0000313" key="3">
    <source>
        <dbReference type="Proteomes" id="UP000015105"/>
    </source>
</evidence>
<name>A0A453EFU5_AEGTS</name>
<accession>A0A453EFU5</accession>
<organism evidence="2 3">
    <name type="scientific">Aegilops tauschii subsp. strangulata</name>
    <name type="common">Goatgrass</name>
    <dbReference type="NCBI Taxonomy" id="200361"/>
    <lineage>
        <taxon>Eukaryota</taxon>
        <taxon>Viridiplantae</taxon>
        <taxon>Streptophyta</taxon>
        <taxon>Embryophyta</taxon>
        <taxon>Tracheophyta</taxon>
        <taxon>Spermatophyta</taxon>
        <taxon>Magnoliopsida</taxon>
        <taxon>Liliopsida</taxon>
        <taxon>Poales</taxon>
        <taxon>Poaceae</taxon>
        <taxon>BOP clade</taxon>
        <taxon>Pooideae</taxon>
        <taxon>Triticodae</taxon>
        <taxon>Triticeae</taxon>
        <taxon>Triticinae</taxon>
        <taxon>Aegilops</taxon>
    </lineage>
</organism>
<proteinExistence type="predicted"/>
<dbReference type="EnsemblPlants" id="AET3Gv20328300.1">
    <property type="protein sequence ID" value="AET3Gv20328300.1"/>
    <property type="gene ID" value="AET3Gv20328300"/>
</dbReference>
<reference evidence="3" key="2">
    <citation type="journal article" date="2017" name="Nat. Plants">
        <title>The Aegilops tauschii genome reveals multiple impacts of transposons.</title>
        <authorList>
            <person name="Zhao G."/>
            <person name="Zou C."/>
            <person name="Li K."/>
            <person name="Wang K."/>
            <person name="Li T."/>
            <person name="Gao L."/>
            <person name="Zhang X."/>
            <person name="Wang H."/>
            <person name="Yang Z."/>
            <person name="Liu X."/>
            <person name="Jiang W."/>
            <person name="Mao L."/>
            <person name="Kong X."/>
            <person name="Jiao Y."/>
            <person name="Jia J."/>
        </authorList>
    </citation>
    <scope>NUCLEOTIDE SEQUENCE [LARGE SCALE GENOMIC DNA]</scope>
    <source>
        <strain evidence="3">cv. AL8/78</strain>
    </source>
</reference>
<evidence type="ECO:0000256" key="1">
    <source>
        <dbReference type="SAM" id="Phobius"/>
    </source>
</evidence>
<dbReference type="Gramene" id="AET3Gv20328300.1">
    <property type="protein sequence ID" value="AET3Gv20328300.1"/>
    <property type="gene ID" value="AET3Gv20328300"/>
</dbReference>
<reference evidence="2" key="4">
    <citation type="submission" date="2019-03" db="UniProtKB">
        <authorList>
            <consortium name="EnsemblPlants"/>
        </authorList>
    </citation>
    <scope>IDENTIFICATION</scope>
</reference>
<keyword evidence="3" id="KW-1185">Reference proteome</keyword>
<protein>
    <submittedName>
        <fullName evidence="2">Uncharacterized protein</fullName>
    </submittedName>
</protein>
<sequence length="53" mass="6016">MLIFQAGSSFVSAILSSLVFGGSVYLPFICLVVWKKEDLMRDIYTSAIDRRRD</sequence>